<dbReference type="Pfam" id="PF08811">
    <property type="entry name" value="DUF1800"/>
    <property type="match status" value="1"/>
</dbReference>
<gene>
    <name evidence="1" type="ORF">GAK30_01994</name>
</gene>
<dbReference type="Proteomes" id="UP000461670">
    <property type="component" value="Unassembled WGS sequence"/>
</dbReference>
<evidence type="ECO:0000313" key="1">
    <source>
        <dbReference type="EMBL" id="KAF1021231.1"/>
    </source>
</evidence>
<sequence length="366" mass="39684">MQARANAALATPAPLAERLVFFWSNHFALSVEKPEVQALAGAFEDEAIRPHVMGRFEDLLVAAEHHPAMLQYLDRSTSVGPNSPSQKKAARPRGLNENLAREIMELHTLGVRSGYTQADVTEFARALTGWGLAGTNAGQRDRVLPNGSAFRPAQHEPGTRTVLGRSYADSGERQGADILHDLATTPATATHLSFKLARHFVADDPPPALVERLTGAWLRSRGDLPTVYRVLIDAPEAWAPQPAKFKTPWEWAVSSARGLGWRAWPDKLQADALLAQLGQPVWRPGSPAGWDDIGASWAAPDALVRRIDWAQRLAARADRSLDARVLAPQLLPGGALQPATAQAIARAESPATALALLLVAPDFLRR</sequence>
<evidence type="ECO:0000313" key="2">
    <source>
        <dbReference type="Proteomes" id="UP000461670"/>
    </source>
</evidence>
<reference evidence="2" key="1">
    <citation type="journal article" date="2020" name="MBio">
        <title>Horizontal gene transfer to a defensive symbiont with a reduced genome amongst a multipartite beetle microbiome.</title>
        <authorList>
            <person name="Waterworth S.C."/>
            <person name="Florez L.V."/>
            <person name="Rees E.R."/>
            <person name="Hertweck C."/>
            <person name="Kaltenpoth M."/>
            <person name="Kwan J.C."/>
        </authorList>
    </citation>
    <scope>NUCLEOTIDE SEQUENCE [LARGE SCALE GENOMIC DNA]</scope>
</reference>
<evidence type="ECO:0008006" key="3">
    <source>
        <dbReference type="Google" id="ProtNLM"/>
    </source>
</evidence>
<dbReference type="EMBL" id="WNDQ01000024">
    <property type="protein sequence ID" value="KAF1021231.1"/>
    <property type="molecule type" value="Genomic_DNA"/>
</dbReference>
<name>A0A7V8FNW6_9BURK</name>
<accession>A0A7V8FNW6</accession>
<proteinExistence type="predicted"/>
<dbReference type="AlphaFoldDB" id="A0A7V8FNW6"/>
<protein>
    <recommendedName>
        <fullName evidence="3">DUF1800 domain-containing protein</fullName>
    </recommendedName>
</protein>
<organism evidence="1 2">
    <name type="scientific">Paracidovorax wautersii</name>
    <dbReference type="NCBI Taxonomy" id="1177982"/>
    <lineage>
        <taxon>Bacteria</taxon>
        <taxon>Pseudomonadati</taxon>
        <taxon>Pseudomonadota</taxon>
        <taxon>Betaproteobacteria</taxon>
        <taxon>Burkholderiales</taxon>
        <taxon>Comamonadaceae</taxon>
        <taxon>Paracidovorax</taxon>
    </lineage>
</organism>
<comment type="caution">
    <text evidence="1">The sequence shown here is derived from an EMBL/GenBank/DDBJ whole genome shotgun (WGS) entry which is preliminary data.</text>
</comment>
<dbReference type="InterPro" id="IPR014917">
    <property type="entry name" value="DUF1800"/>
</dbReference>